<dbReference type="SUPFAM" id="SSF53756">
    <property type="entry name" value="UDP-Glycosyltransferase/glycogen phosphorylase"/>
    <property type="match status" value="1"/>
</dbReference>
<dbReference type="Proteomes" id="UP001595798">
    <property type="component" value="Unassembled WGS sequence"/>
</dbReference>
<dbReference type="InterPro" id="IPR028098">
    <property type="entry name" value="Glyco_trans_4-like_N"/>
</dbReference>
<dbReference type="Pfam" id="PF00534">
    <property type="entry name" value="Glycos_transf_1"/>
    <property type="match status" value="1"/>
</dbReference>
<dbReference type="GO" id="GO:0016757">
    <property type="term" value="F:glycosyltransferase activity"/>
    <property type="evidence" value="ECO:0007669"/>
    <property type="project" value="UniProtKB-KW"/>
</dbReference>
<dbReference type="InterPro" id="IPR001296">
    <property type="entry name" value="Glyco_trans_1"/>
</dbReference>
<keyword evidence="4" id="KW-1185">Reference proteome</keyword>
<comment type="caution">
    <text evidence="3">The sequence shown here is derived from an EMBL/GenBank/DDBJ whole genome shotgun (WGS) entry which is preliminary data.</text>
</comment>
<dbReference type="RefSeq" id="WP_379886028.1">
    <property type="nucleotide sequence ID" value="NZ_JBHSDI010000008.1"/>
</dbReference>
<dbReference type="EMBL" id="JBHSDI010000008">
    <property type="protein sequence ID" value="MFC4258506.1"/>
    <property type="molecule type" value="Genomic_DNA"/>
</dbReference>
<feature type="domain" description="Glycosyl transferase family 1" evidence="1">
    <location>
        <begin position="189"/>
        <end position="352"/>
    </location>
</feature>
<evidence type="ECO:0000259" key="2">
    <source>
        <dbReference type="Pfam" id="PF13439"/>
    </source>
</evidence>
<dbReference type="CDD" id="cd03801">
    <property type="entry name" value="GT4_PimA-like"/>
    <property type="match status" value="1"/>
</dbReference>
<evidence type="ECO:0000313" key="4">
    <source>
        <dbReference type="Proteomes" id="UP001595798"/>
    </source>
</evidence>
<dbReference type="EC" id="2.4.-.-" evidence="3"/>
<evidence type="ECO:0000313" key="3">
    <source>
        <dbReference type="EMBL" id="MFC4258506.1"/>
    </source>
</evidence>
<dbReference type="PANTHER" id="PTHR45947:SF3">
    <property type="entry name" value="SULFOQUINOVOSYL TRANSFERASE SQD2"/>
    <property type="match status" value="1"/>
</dbReference>
<keyword evidence="3" id="KW-0328">Glycosyltransferase</keyword>
<dbReference type="PANTHER" id="PTHR45947">
    <property type="entry name" value="SULFOQUINOVOSYL TRANSFERASE SQD2"/>
    <property type="match status" value="1"/>
</dbReference>
<evidence type="ECO:0000259" key="1">
    <source>
        <dbReference type="Pfam" id="PF00534"/>
    </source>
</evidence>
<name>A0ABV8QG47_9GAMM</name>
<organism evidence="3 4">
    <name type="scientific">Marinobacter lacisalsi</name>
    <dbReference type="NCBI Taxonomy" id="475979"/>
    <lineage>
        <taxon>Bacteria</taxon>
        <taxon>Pseudomonadati</taxon>
        <taxon>Pseudomonadota</taxon>
        <taxon>Gammaproteobacteria</taxon>
        <taxon>Pseudomonadales</taxon>
        <taxon>Marinobacteraceae</taxon>
        <taxon>Marinobacter</taxon>
    </lineage>
</organism>
<reference evidence="4" key="1">
    <citation type="journal article" date="2019" name="Int. J. Syst. Evol. Microbiol.">
        <title>The Global Catalogue of Microorganisms (GCM) 10K type strain sequencing project: providing services to taxonomists for standard genome sequencing and annotation.</title>
        <authorList>
            <consortium name="The Broad Institute Genomics Platform"/>
            <consortium name="The Broad Institute Genome Sequencing Center for Infectious Disease"/>
            <person name="Wu L."/>
            <person name="Ma J."/>
        </authorList>
    </citation>
    <scope>NUCLEOTIDE SEQUENCE [LARGE SCALE GENOMIC DNA]</scope>
    <source>
        <strain evidence="4">CECT 7297</strain>
    </source>
</reference>
<keyword evidence="3" id="KW-0808">Transferase</keyword>
<dbReference type="Pfam" id="PF13439">
    <property type="entry name" value="Glyco_transf_4"/>
    <property type="match status" value="1"/>
</dbReference>
<dbReference type="InterPro" id="IPR050194">
    <property type="entry name" value="Glycosyltransferase_grp1"/>
</dbReference>
<sequence length="388" mass="42943">MTVNETPLPAIRVLHVTFNMAFGGTEAVIRELTAWDDGGRIHHQVVCIDGIVGAIGEQLRERGTKVDSVLRRPGFDTRLIGSLRAMIRAEHIDIVHCHQYTPWVYGCLASIGTSARVVFTEHGRFHPDRYRYKAIIINRILAAMTRQIVAISAATREALVRYEFLPRRRIDVIYNGINALEVDEQEVWQLRDELDLSPDLFVLGTVARLDPVKNQAMMLEAFAKVNRRHPDTRLVIVGDGPERESLEQKASALGIKDVVIFTGFSTTPGLYLALMDLFLLSSDTEGTSMTLLEAMSLGLPVVATGAGGTPEIVEHGVTGLLTPVGDRDAFAGSIEILLANPDQIEEKGQAGRAKFVQQYSVESMAVEYMDRYLRTLARPLLPKRGANV</sequence>
<dbReference type="Gene3D" id="3.40.50.2000">
    <property type="entry name" value="Glycogen Phosphorylase B"/>
    <property type="match status" value="2"/>
</dbReference>
<feature type="domain" description="Glycosyltransferase subfamily 4-like N-terminal" evidence="2">
    <location>
        <begin position="23"/>
        <end position="178"/>
    </location>
</feature>
<protein>
    <submittedName>
        <fullName evidence="3">Glycosyltransferase family 4 protein</fullName>
        <ecNumber evidence="3">2.4.-.-</ecNumber>
    </submittedName>
</protein>
<gene>
    <name evidence="3" type="ORF">ACFOZ5_05575</name>
</gene>
<accession>A0ABV8QG47</accession>
<proteinExistence type="predicted"/>